<dbReference type="AlphaFoldDB" id="A0A4Y6PZB5"/>
<protein>
    <submittedName>
        <fullName evidence="2">Cbb3-type cytochrome oxidase assembly protein</fullName>
    </submittedName>
</protein>
<dbReference type="InterPro" id="IPR004714">
    <property type="entry name" value="Cyt_oxidase_maturation_cbb3"/>
</dbReference>
<feature type="transmembrane region" description="Helical" evidence="1">
    <location>
        <begin position="6"/>
        <end position="27"/>
    </location>
</feature>
<keyword evidence="1" id="KW-1133">Transmembrane helix</keyword>
<accession>A0A4Y6PZB5</accession>
<dbReference type="EMBL" id="CP041186">
    <property type="protein sequence ID" value="QDG53664.1"/>
    <property type="molecule type" value="Genomic_DNA"/>
</dbReference>
<keyword evidence="3" id="KW-1185">Reference proteome</keyword>
<proteinExistence type="predicted"/>
<evidence type="ECO:0000313" key="3">
    <source>
        <dbReference type="Proteomes" id="UP000315995"/>
    </source>
</evidence>
<dbReference type="OrthoDB" id="289975at2"/>
<accession>A0A5B8YA76</accession>
<gene>
    <name evidence="2" type="ORF">FIV42_23835</name>
</gene>
<evidence type="ECO:0000313" key="2">
    <source>
        <dbReference type="EMBL" id="QDG53664.1"/>
    </source>
</evidence>
<reference evidence="2 3" key="1">
    <citation type="submission" date="2019-06" db="EMBL/GenBank/DDBJ databases">
        <title>Persicimonas caeni gen. nov., sp. nov., a predatory bacterium isolated from solar saltern.</title>
        <authorList>
            <person name="Wang S."/>
        </authorList>
    </citation>
    <scope>NUCLEOTIDE SEQUENCE [LARGE SCALE GENOMIC DNA]</scope>
    <source>
        <strain evidence="2 3">YN101</strain>
    </source>
</reference>
<dbReference type="CDD" id="cd14279">
    <property type="entry name" value="CUE"/>
    <property type="match status" value="1"/>
</dbReference>
<dbReference type="Proteomes" id="UP000315995">
    <property type="component" value="Chromosome"/>
</dbReference>
<sequence length="76" mass="8567">MILVHGLIWGSWVIFGITTIWGLVWAVRTGQFQRLDQGARSIFDDEEPVGQMTDVFPNTDPEVLERLNARGGEDAH</sequence>
<keyword evidence="1" id="KW-0472">Membrane</keyword>
<evidence type="ECO:0000256" key="1">
    <source>
        <dbReference type="SAM" id="Phobius"/>
    </source>
</evidence>
<name>A0A4Y6PZB5_PERCE</name>
<keyword evidence="1" id="KW-0812">Transmembrane</keyword>
<dbReference type="Pfam" id="PF03597">
    <property type="entry name" value="FixS"/>
    <property type="match status" value="1"/>
</dbReference>
<organism evidence="2 3">
    <name type="scientific">Persicimonas caeni</name>
    <dbReference type="NCBI Taxonomy" id="2292766"/>
    <lineage>
        <taxon>Bacteria</taxon>
        <taxon>Deltaproteobacteria</taxon>
        <taxon>Bradymonadales</taxon>
        <taxon>Bradymonadaceae</taxon>
        <taxon>Persicimonas</taxon>
    </lineage>
</organism>
<dbReference type="RefSeq" id="WP_141200118.1">
    <property type="nucleotide sequence ID" value="NZ_CP041186.1"/>
</dbReference>